<evidence type="ECO:0000313" key="1">
    <source>
        <dbReference type="EMBL" id="QHB40960.1"/>
    </source>
</evidence>
<evidence type="ECO:0000313" key="2">
    <source>
        <dbReference type="Proteomes" id="UP000464671"/>
    </source>
</evidence>
<name>A0A6B9LGW0_9CAUD</name>
<organism evidence="1 2">
    <name type="scientific">Flavobacterium phage vB_FspS_tant8-1</name>
    <dbReference type="NCBI Taxonomy" id="2686278"/>
    <lineage>
        <taxon>Viruses</taxon>
        <taxon>Duplodnaviria</taxon>
        <taxon>Heunggongvirae</taxon>
        <taxon>Uroviricota</taxon>
        <taxon>Caudoviricetes</taxon>
        <taxon>Tantvirus</taxon>
        <taxon>Tantvirus tant</taxon>
    </lineage>
</organism>
<sequence>MSKNRVKKTIKLNAFYIRSSVNSDLYSVYGEPEWFGKGEHTFDSKSNEIEIDLKLAKKRFPNEIF</sequence>
<dbReference type="EMBL" id="MN812239">
    <property type="protein sequence ID" value="QHB40960.1"/>
    <property type="molecule type" value="Genomic_DNA"/>
</dbReference>
<accession>A0A6B9LGW0</accession>
<reference evidence="1 2" key="1">
    <citation type="journal article" date="2020" name="Viruses">
        <title>Diversity and Host Interactions Among Virulent and Temperate Baltic Sea Flavobacterium Phages.</title>
        <authorList>
            <person name="Nilsson E."/>
            <person name="Bayfield O.W."/>
            <person name="Lundin D."/>
            <person name="Antson A.A."/>
            <person name="Holmfeldt K."/>
        </authorList>
    </citation>
    <scope>NUCLEOTIDE SEQUENCE [LARGE SCALE GENOMIC DNA]</scope>
</reference>
<gene>
    <name evidence="1" type="ORF">tant81_gp029</name>
</gene>
<protein>
    <submittedName>
        <fullName evidence="1">Uncharacterized protein</fullName>
    </submittedName>
</protein>
<keyword evidence="2" id="KW-1185">Reference proteome</keyword>
<proteinExistence type="predicted"/>
<dbReference type="Proteomes" id="UP000464671">
    <property type="component" value="Segment"/>
</dbReference>